<sequence>MYIWLHFPEAMLRICPGYRTVAGGEPVAQARRFAPPSEAVYIWLHFPEAMLRICPGYRTVVGGEPVARLSAARAGDFTSLRMQKSLLVEQAFEFGR</sequence>
<protein>
    <submittedName>
        <fullName evidence="1">Uncharacterized protein</fullName>
    </submittedName>
</protein>
<dbReference type="Proteomes" id="UP000427108">
    <property type="component" value="Chromosome"/>
</dbReference>
<dbReference type="AlphaFoldDB" id="A0A6B8N2Y8"/>
<evidence type="ECO:0000313" key="2">
    <source>
        <dbReference type="Proteomes" id="UP000427108"/>
    </source>
</evidence>
<organism evidence="1 2">
    <name type="scientific">Klebsiella oxytoca</name>
    <dbReference type="NCBI Taxonomy" id="571"/>
    <lineage>
        <taxon>Bacteria</taxon>
        <taxon>Pseudomonadati</taxon>
        <taxon>Pseudomonadota</taxon>
        <taxon>Gammaproteobacteria</taxon>
        <taxon>Enterobacterales</taxon>
        <taxon>Enterobacteriaceae</taxon>
        <taxon>Klebsiella/Raoultella group</taxon>
        <taxon>Klebsiella</taxon>
    </lineage>
</organism>
<dbReference type="OrthoDB" id="6581711at2"/>
<dbReference type="RefSeq" id="WP_154682442.1">
    <property type="nucleotide sequence ID" value="NZ_CP046115.1"/>
</dbReference>
<gene>
    <name evidence="1" type="ORF">GJ746_24200</name>
</gene>
<reference evidence="1 2" key="1">
    <citation type="submission" date="2019-11" db="EMBL/GenBank/DDBJ databases">
        <title>Isolation and Application of One Kind of P-Hydroxybenzoic Acid Degrading Bacterium in Mitigating Cropping Obstacle of Cucumber.</title>
        <authorList>
            <person name="Wu F."/>
            <person name="An Y."/>
        </authorList>
    </citation>
    <scope>NUCLEOTIDE SEQUENCE [LARGE SCALE GENOMIC DNA]</scope>
    <source>
        <strain evidence="1 2">P620</strain>
    </source>
</reference>
<name>A0A6B8N2Y8_KLEOX</name>
<dbReference type="EMBL" id="CP046115">
    <property type="protein sequence ID" value="QGN40227.1"/>
    <property type="molecule type" value="Genomic_DNA"/>
</dbReference>
<accession>A0A6B8N2Y8</accession>
<proteinExistence type="predicted"/>
<evidence type="ECO:0000313" key="1">
    <source>
        <dbReference type="EMBL" id="QGN40227.1"/>
    </source>
</evidence>